<dbReference type="AlphaFoldDB" id="V5Z614"/>
<reference evidence="1 2" key="1">
    <citation type="journal article" date="2013" name="Syst. Appl. Microbiol.">
        <title>Phylogenetic position and virulence apparatus of the pear flower necrosis pathogen Erwinia piriflorinigrans CFBP 5888T as assessed by comparative genomics.</title>
        <authorList>
            <person name="Smits T.H."/>
            <person name="Rezzonico F."/>
            <person name="Lopez M.M."/>
            <person name="Blom J."/>
            <person name="Goesmann A."/>
            <person name="Frey J.E."/>
            <person name="Duffy B."/>
        </authorList>
    </citation>
    <scope>NUCLEOTIDE SEQUENCE [LARGE SCALE GENOMIC DNA]</scope>
    <source>
        <strain evidence="2">CFBP5888</strain>
    </source>
</reference>
<dbReference type="GO" id="GO:0016855">
    <property type="term" value="F:racemase and epimerase activity, acting on amino acids and derivatives"/>
    <property type="evidence" value="ECO:0007669"/>
    <property type="project" value="InterPro"/>
</dbReference>
<dbReference type="InterPro" id="IPR010843">
    <property type="entry name" value="Uncharacterised_AroM"/>
</dbReference>
<evidence type="ECO:0000313" key="2">
    <source>
        <dbReference type="Proteomes" id="UP000018217"/>
    </source>
</evidence>
<dbReference type="RefSeq" id="WP_023654177.1">
    <property type="nucleotide sequence ID" value="NZ_CAHS01000013.1"/>
</dbReference>
<dbReference type="OrthoDB" id="9798683at2"/>
<organism evidence="1 2">
    <name type="scientific">Erwinia piriflorinigrans CFBP 5888</name>
    <dbReference type="NCBI Taxonomy" id="1161919"/>
    <lineage>
        <taxon>Bacteria</taxon>
        <taxon>Pseudomonadati</taxon>
        <taxon>Pseudomonadota</taxon>
        <taxon>Gammaproteobacteria</taxon>
        <taxon>Enterobacterales</taxon>
        <taxon>Erwiniaceae</taxon>
        <taxon>Erwinia</taxon>
    </lineage>
</organism>
<dbReference type="NCBIfam" id="NF007788">
    <property type="entry name" value="PRK10481.1"/>
    <property type="match status" value="1"/>
</dbReference>
<name>V5Z614_9GAMM</name>
<dbReference type="STRING" id="1161919.EPIR_0997"/>
<comment type="caution">
    <text evidence="1">The sequence shown here is derived from an EMBL/GenBank/DDBJ whole genome shotgun (WGS) entry which is preliminary data.</text>
</comment>
<dbReference type="EMBL" id="CAHS01000013">
    <property type="protein sequence ID" value="CCG86362.1"/>
    <property type="molecule type" value="Genomic_DNA"/>
</dbReference>
<dbReference type="InterPro" id="IPR001920">
    <property type="entry name" value="Asp/Glu_race"/>
</dbReference>
<sequence>MNPNLVTLTIGQSPRTDILPMLLKHLPEEQIAHAGLLDGLIRQQIEQEFGAQDGDKILVSRLNDGSQVLLASDKVERGLQKSILQLEDRGFATILLLCTGEFGHLYANRAMLLEPDRIVPPLIAAIVGDRQVGVMVPVAGQTVEQASKWKDMSRPPCYAVASPYQASEGALLDAALSLQDQGADVVVLDCIGYHQKHQDLLQKILGIPILLPNVIVAKLAAELLVDAS</sequence>
<accession>V5Z614</accession>
<dbReference type="Gene3D" id="3.40.50.1860">
    <property type="match status" value="1"/>
</dbReference>
<protein>
    <submittedName>
        <fullName evidence="1">Protein aroM</fullName>
    </submittedName>
</protein>
<gene>
    <name evidence="1" type="primary">aroM</name>
    <name evidence="1" type="ORF">EPIR_0997</name>
</gene>
<keyword evidence="2" id="KW-1185">Reference proteome</keyword>
<proteinExistence type="predicted"/>
<dbReference type="Pfam" id="PF07302">
    <property type="entry name" value="AroM"/>
    <property type="match status" value="1"/>
</dbReference>
<evidence type="ECO:0000313" key="1">
    <source>
        <dbReference type="EMBL" id="CCG86362.1"/>
    </source>
</evidence>
<dbReference type="SUPFAM" id="SSF53681">
    <property type="entry name" value="Aspartate/glutamate racemase"/>
    <property type="match status" value="1"/>
</dbReference>
<dbReference type="Proteomes" id="UP000018217">
    <property type="component" value="Unassembled WGS sequence"/>
</dbReference>